<gene>
    <name evidence="2" type="ORF">US58_C0012G0053</name>
</gene>
<evidence type="ECO:0000313" key="3">
    <source>
        <dbReference type="Proteomes" id="UP000034333"/>
    </source>
</evidence>
<dbReference type="Proteomes" id="UP000034333">
    <property type="component" value="Unassembled WGS sequence"/>
</dbReference>
<name>A0A0G0JVA4_9BACT</name>
<feature type="transmembrane region" description="Helical" evidence="1">
    <location>
        <begin position="7"/>
        <end position="26"/>
    </location>
</feature>
<proteinExistence type="predicted"/>
<dbReference type="EMBL" id="LBTN01000012">
    <property type="protein sequence ID" value="KKQ40844.1"/>
    <property type="molecule type" value="Genomic_DNA"/>
</dbReference>
<accession>A0A0G0JVA4</accession>
<comment type="caution">
    <text evidence="2">The sequence shown here is derived from an EMBL/GenBank/DDBJ whole genome shotgun (WGS) entry which is preliminary data.</text>
</comment>
<dbReference type="STRING" id="1619036.US58_C0012G0053"/>
<evidence type="ECO:0000256" key="1">
    <source>
        <dbReference type="SAM" id="Phobius"/>
    </source>
</evidence>
<organism evidence="2 3">
    <name type="scientific">Candidatus Magasanikbacteria bacterium GW2011_GWA2_37_8</name>
    <dbReference type="NCBI Taxonomy" id="1619036"/>
    <lineage>
        <taxon>Bacteria</taxon>
        <taxon>Candidatus Magasanikiibacteriota</taxon>
    </lineage>
</organism>
<keyword evidence="1" id="KW-0812">Transmembrane</keyword>
<reference evidence="2 3" key="1">
    <citation type="journal article" date="2015" name="Nature">
        <title>rRNA introns, odd ribosomes, and small enigmatic genomes across a large radiation of phyla.</title>
        <authorList>
            <person name="Brown C.T."/>
            <person name="Hug L.A."/>
            <person name="Thomas B.C."/>
            <person name="Sharon I."/>
            <person name="Castelle C.J."/>
            <person name="Singh A."/>
            <person name="Wilkins M.J."/>
            <person name="Williams K.H."/>
            <person name="Banfield J.F."/>
        </authorList>
    </citation>
    <scope>NUCLEOTIDE SEQUENCE [LARGE SCALE GENOMIC DNA]</scope>
</reference>
<keyword evidence="1" id="KW-1133">Transmembrane helix</keyword>
<keyword evidence="1" id="KW-0472">Membrane</keyword>
<evidence type="ECO:0000313" key="2">
    <source>
        <dbReference type="EMBL" id="KKQ40844.1"/>
    </source>
</evidence>
<protein>
    <submittedName>
        <fullName evidence="2">Uncharacterized protein</fullName>
    </submittedName>
</protein>
<sequence length="130" mass="14633">MNKKISVVGIFFVTVVMISAGLVFYHCFVLEDYYVRNTVECDPLTESCFVNACNPVDDAVCPKDEQERINYYKFIEKKAKEISSCQTDGSSCLDLACNPGDSCRVILCDYTNITTGDECAYPEVYTKNLK</sequence>
<dbReference type="AlphaFoldDB" id="A0A0G0JVA4"/>